<proteinExistence type="predicted"/>
<keyword evidence="2" id="KW-1185">Reference proteome</keyword>
<dbReference type="Proteomes" id="UP000027178">
    <property type="component" value="Unassembled WGS sequence"/>
</dbReference>
<comment type="caution">
    <text evidence="1">The sequence shown here is derived from an EMBL/GenBank/DDBJ whole genome shotgun (WGS) entry which is preliminary data.</text>
</comment>
<evidence type="ECO:0000313" key="1">
    <source>
        <dbReference type="EMBL" id="KDN82554.1"/>
    </source>
</evidence>
<sequence length="51" mass="5542">MGMRDPTGHSPEVIWARSWAITWSESGVRRVVDSAKIGSFCGLPHQDTGAT</sequence>
<organism evidence="1 2">
    <name type="scientific">Kitasatospora cheerisanensis KCTC 2395</name>
    <dbReference type="NCBI Taxonomy" id="1348663"/>
    <lineage>
        <taxon>Bacteria</taxon>
        <taxon>Bacillati</taxon>
        <taxon>Actinomycetota</taxon>
        <taxon>Actinomycetes</taxon>
        <taxon>Kitasatosporales</taxon>
        <taxon>Streptomycetaceae</taxon>
        <taxon>Kitasatospora</taxon>
    </lineage>
</organism>
<dbReference type="AlphaFoldDB" id="A0A066YRD4"/>
<dbReference type="EMBL" id="JNBY01000107">
    <property type="protein sequence ID" value="KDN82554.1"/>
    <property type="molecule type" value="Genomic_DNA"/>
</dbReference>
<dbReference type="HOGENOM" id="CLU_3099816_0_0_11"/>
<name>A0A066YRD4_9ACTN</name>
<protein>
    <submittedName>
        <fullName evidence="1">Uncharacterized protein</fullName>
    </submittedName>
</protein>
<accession>A0A066YRD4</accession>
<gene>
    <name evidence="1" type="ORF">KCH_57320</name>
</gene>
<reference evidence="1 2" key="1">
    <citation type="submission" date="2014-05" db="EMBL/GenBank/DDBJ databases">
        <title>Draft Genome Sequence of Kitasatospora cheerisanensis KCTC 2395.</title>
        <authorList>
            <person name="Nam D.H."/>
        </authorList>
    </citation>
    <scope>NUCLEOTIDE SEQUENCE [LARGE SCALE GENOMIC DNA]</scope>
    <source>
        <strain evidence="1 2">KCTC 2395</strain>
    </source>
</reference>
<evidence type="ECO:0000313" key="2">
    <source>
        <dbReference type="Proteomes" id="UP000027178"/>
    </source>
</evidence>